<organism evidence="6 7">
    <name type="scientific">Cinnamomum micranthum f. kanehirae</name>
    <dbReference type="NCBI Taxonomy" id="337451"/>
    <lineage>
        <taxon>Eukaryota</taxon>
        <taxon>Viridiplantae</taxon>
        <taxon>Streptophyta</taxon>
        <taxon>Embryophyta</taxon>
        <taxon>Tracheophyta</taxon>
        <taxon>Spermatophyta</taxon>
        <taxon>Magnoliopsida</taxon>
        <taxon>Magnoliidae</taxon>
        <taxon>Laurales</taxon>
        <taxon>Lauraceae</taxon>
        <taxon>Cinnamomum</taxon>
    </lineage>
</organism>
<accession>A0A443PAH8</accession>
<gene>
    <name evidence="6" type="ORF">CKAN_01673400</name>
</gene>
<dbReference type="SUPFAM" id="SSF53756">
    <property type="entry name" value="UDP-Glycosyltransferase/glycogen phosphorylase"/>
    <property type="match status" value="1"/>
</dbReference>
<evidence type="ECO:0000313" key="6">
    <source>
        <dbReference type="EMBL" id="RWR87777.1"/>
    </source>
</evidence>
<comment type="caution">
    <text evidence="6">The sequence shown here is derived from an EMBL/GenBank/DDBJ whole genome shotgun (WGS) entry which is preliminary data.</text>
</comment>
<dbReference type="EMBL" id="QPKB01000006">
    <property type="protein sequence ID" value="RWR87777.1"/>
    <property type="molecule type" value="Genomic_DNA"/>
</dbReference>
<dbReference type="InterPro" id="IPR035595">
    <property type="entry name" value="UDP_glycos_trans_CS"/>
</dbReference>
<evidence type="ECO:0000313" key="7">
    <source>
        <dbReference type="Proteomes" id="UP000283530"/>
    </source>
</evidence>
<dbReference type="CDD" id="cd03784">
    <property type="entry name" value="GT1_Gtf-like"/>
    <property type="match status" value="1"/>
</dbReference>
<evidence type="ECO:0000256" key="3">
    <source>
        <dbReference type="RuleBase" id="RU003718"/>
    </source>
</evidence>
<sequence>MEEMKGPHIVCIPLPAQGHINPMMQLAKLLHSRGFSITFVNTDFSHKLLLKSRGLDSLEDLDGFRFEVISDGLSPSFGRVEEDGKVFCKSVKENCVAPFCDLLKKLHHPLDGHRVTCVISDSFMTFSLKVAEELGIPEVIFCPTAACGFMAFAQYHELMRRGLAPLKETFGSEILEAFFKQQTPTTFLLNFIADEAQKSSTASAIIFNTFDYLEHEILHAIRSIIPPCIYAIGPLSLQCRLLPDNVLKSARLSMWKEETECLKWLDGHEAASVIYVNFGSTTVLTENQLMEFALGIAHSKYPFLWVIRPNLVMGGHTNLPQELMDEIEGRGMLVGWCPQEKVLAHPSIAVFLTHCGWNSTLESISFGVPMLCWPFLAEQQTNCRYSCHEWGVGMEINNNAKREEIEALLKEMMGEEKGKEIRKNALKFKESAEDSVKAGGSSHTNLELLIQELLRPRDFSNLKFEC</sequence>
<dbReference type="InterPro" id="IPR002213">
    <property type="entry name" value="UDP_glucos_trans"/>
</dbReference>
<evidence type="ECO:0000259" key="5">
    <source>
        <dbReference type="Pfam" id="PF26168"/>
    </source>
</evidence>
<dbReference type="Proteomes" id="UP000283530">
    <property type="component" value="Unassembled WGS sequence"/>
</dbReference>
<evidence type="ECO:0000256" key="1">
    <source>
        <dbReference type="ARBA" id="ARBA00009995"/>
    </source>
</evidence>
<keyword evidence="7" id="KW-1185">Reference proteome</keyword>
<comment type="similarity">
    <text evidence="1 3">Belongs to the UDP-glycosyltransferase family.</text>
</comment>
<evidence type="ECO:0000256" key="4">
    <source>
        <dbReference type="RuleBase" id="RU362057"/>
    </source>
</evidence>
<keyword evidence="2 3" id="KW-0808">Transferase</keyword>
<dbReference type="Gene3D" id="3.40.50.2000">
    <property type="entry name" value="Glycogen Phosphorylase B"/>
    <property type="match status" value="2"/>
</dbReference>
<dbReference type="EC" id="2.4.1.-" evidence="4"/>
<name>A0A443PAH8_9MAGN</name>
<dbReference type="GO" id="GO:0080043">
    <property type="term" value="F:quercetin 3-O-glucosyltransferase activity"/>
    <property type="evidence" value="ECO:0007669"/>
    <property type="project" value="TreeGrafter"/>
</dbReference>
<evidence type="ECO:0000256" key="2">
    <source>
        <dbReference type="ARBA" id="ARBA00022679"/>
    </source>
</evidence>
<dbReference type="InterPro" id="IPR058980">
    <property type="entry name" value="Glyco_transf_N"/>
</dbReference>
<dbReference type="PANTHER" id="PTHR11926">
    <property type="entry name" value="GLUCOSYL/GLUCURONOSYL TRANSFERASES"/>
    <property type="match status" value="1"/>
</dbReference>
<protein>
    <recommendedName>
        <fullName evidence="4">Glycosyltransferase</fullName>
        <ecNumber evidence="4">2.4.1.-</ecNumber>
    </recommendedName>
</protein>
<dbReference type="AlphaFoldDB" id="A0A443PAH8"/>
<proteinExistence type="inferred from homology"/>
<dbReference type="FunFam" id="3.40.50.2000:FF:000027">
    <property type="entry name" value="Glycosyltransferase"/>
    <property type="match status" value="1"/>
</dbReference>
<dbReference type="PROSITE" id="PS00375">
    <property type="entry name" value="UDPGT"/>
    <property type="match status" value="1"/>
</dbReference>
<feature type="domain" description="Glycosyltransferase N-terminal" evidence="5">
    <location>
        <begin position="9"/>
        <end position="43"/>
    </location>
</feature>
<dbReference type="GO" id="GO:0080044">
    <property type="term" value="F:quercetin 7-O-glucosyltransferase activity"/>
    <property type="evidence" value="ECO:0007669"/>
    <property type="project" value="TreeGrafter"/>
</dbReference>
<keyword evidence="3" id="KW-0328">Glycosyltransferase</keyword>
<dbReference type="Pfam" id="PF00201">
    <property type="entry name" value="UDPGT"/>
    <property type="match status" value="1"/>
</dbReference>
<dbReference type="Pfam" id="PF26168">
    <property type="entry name" value="Glyco_transf_N"/>
    <property type="match status" value="1"/>
</dbReference>
<reference evidence="6 7" key="1">
    <citation type="journal article" date="2019" name="Nat. Plants">
        <title>Stout camphor tree genome fills gaps in understanding of flowering plant genome evolution.</title>
        <authorList>
            <person name="Chaw S.M."/>
            <person name="Liu Y.C."/>
            <person name="Wu Y.W."/>
            <person name="Wang H.Y."/>
            <person name="Lin C.I."/>
            <person name="Wu C.S."/>
            <person name="Ke H.M."/>
            <person name="Chang L.Y."/>
            <person name="Hsu C.Y."/>
            <person name="Yang H.T."/>
            <person name="Sudianto E."/>
            <person name="Hsu M.H."/>
            <person name="Wu K.P."/>
            <person name="Wang L.N."/>
            <person name="Leebens-Mack J.H."/>
            <person name="Tsai I.J."/>
        </authorList>
    </citation>
    <scope>NUCLEOTIDE SEQUENCE [LARGE SCALE GENOMIC DNA]</scope>
    <source>
        <strain evidence="7">cv. Chaw 1501</strain>
        <tissue evidence="6">Young leaves</tissue>
    </source>
</reference>
<dbReference type="PANTHER" id="PTHR11926:SF1498">
    <property type="entry name" value="GLYCOSYLTRANSFERASE"/>
    <property type="match status" value="1"/>
</dbReference>
<dbReference type="OrthoDB" id="5835829at2759"/>